<dbReference type="AlphaFoldDB" id="A0A0E9QCR0"/>
<organism evidence="1">
    <name type="scientific">Anguilla anguilla</name>
    <name type="common">European freshwater eel</name>
    <name type="synonym">Muraena anguilla</name>
    <dbReference type="NCBI Taxonomy" id="7936"/>
    <lineage>
        <taxon>Eukaryota</taxon>
        <taxon>Metazoa</taxon>
        <taxon>Chordata</taxon>
        <taxon>Craniata</taxon>
        <taxon>Vertebrata</taxon>
        <taxon>Euteleostomi</taxon>
        <taxon>Actinopterygii</taxon>
        <taxon>Neopterygii</taxon>
        <taxon>Teleostei</taxon>
        <taxon>Anguilliformes</taxon>
        <taxon>Anguillidae</taxon>
        <taxon>Anguilla</taxon>
    </lineage>
</organism>
<protein>
    <submittedName>
        <fullName evidence="1">Uncharacterized protein</fullName>
    </submittedName>
</protein>
<dbReference type="EMBL" id="GBXM01093998">
    <property type="protein sequence ID" value="JAH14579.1"/>
    <property type="molecule type" value="Transcribed_RNA"/>
</dbReference>
<accession>A0A0E9QCR0</accession>
<sequence length="68" mass="7913">MHFVRHINNVFQITFGAFHSFFQQFCIGQSNVMKAHYRSLLIQESMEKPLVITLQLAILAVQLEEDFG</sequence>
<reference evidence="1" key="2">
    <citation type="journal article" date="2015" name="Fish Shellfish Immunol.">
        <title>Early steps in the European eel (Anguilla anguilla)-Vibrio vulnificus interaction in the gills: Role of the RtxA13 toxin.</title>
        <authorList>
            <person name="Callol A."/>
            <person name="Pajuelo D."/>
            <person name="Ebbesson L."/>
            <person name="Teles M."/>
            <person name="MacKenzie S."/>
            <person name="Amaro C."/>
        </authorList>
    </citation>
    <scope>NUCLEOTIDE SEQUENCE</scope>
</reference>
<proteinExistence type="predicted"/>
<evidence type="ECO:0000313" key="1">
    <source>
        <dbReference type="EMBL" id="JAH14579.1"/>
    </source>
</evidence>
<name>A0A0E9QCR0_ANGAN</name>
<reference evidence="1" key="1">
    <citation type="submission" date="2014-11" db="EMBL/GenBank/DDBJ databases">
        <authorList>
            <person name="Amaro Gonzalez C."/>
        </authorList>
    </citation>
    <scope>NUCLEOTIDE SEQUENCE</scope>
</reference>